<sequence length="179" mass="20788">MTPELQLLGDAIFEAAKKAFLKLFENGEHYYYCVLLTTGEALPPCIAAWSVEALERFVNENAIPQEEIPYYKYSFADSPYYAFGYEEYFQQVKQLFEQRDSLIDYNNEAQWNEEYNLRLAAMVYAMKKLDASGIFALNQPREQVYINVELMPPDDTDIERALSLNNPDNIEEWLSIFGG</sequence>
<organism evidence="1 2">
    <name type="scientific">Capnocytophaga gingivalis</name>
    <dbReference type="NCBI Taxonomy" id="1017"/>
    <lineage>
        <taxon>Bacteria</taxon>
        <taxon>Pseudomonadati</taxon>
        <taxon>Bacteroidota</taxon>
        <taxon>Flavobacteriia</taxon>
        <taxon>Flavobacteriales</taxon>
        <taxon>Flavobacteriaceae</taxon>
        <taxon>Capnocytophaga</taxon>
    </lineage>
</organism>
<name>A0A250FTR1_9FLAO</name>
<dbReference type="RefSeq" id="WP_095910655.1">
    <property type="nucleotide sequence ID" value="NZ_CP022386.1"/>
</dbReference>
<dbReference type="AlphaFoldDB" id="A0A250FTR1"/>
<gene>
    <name evidence="1" type="ORF">CGC50_09590</name>
</gene>
<dbReference type="InterPro" id="IPR025409">
    <property type="entry name" value="DUF4303"/>
</dbReference>
<evidence type="ECO:0000313" key="1">
    <source>
        <dbReference type="EMBL" id="ATA87386.1"/>
    </source>
</evidence>
<evidence type="ECO:0008006" key="3">
    <source>
        <dbReference type="Google" id="ProtNLM"/>
    </source>
</evidence>
<accession>A0A250FTR1</accession>
<dbReference type="OrthoDB" id="4297007at2"/>
<dbReference type="KEGG" id="cgh:CGC50_09590"/>
<reference evidence="2" key="1">
    <citation type="submission" date="2017-06" db="EMBL/GenBank/DDBJ databases">
        <title>Capnocytophaga spp. assemblies.</title>
        <authorList>
            <person name="Gulvik C.A."/>
        </authorList>
    </citation>
    <scope>NUCLEOTIDE SEQUENCE [LARGE SCALE GENOMIC DNA]</scope>
    <source>
        <strain evidence="2">H1496</strain>
    </source>
</reference>
<dbReference type="Pfam" id="PF14136">
    <property type="entry name" value="DUF4303"/>
    <property type="match status" value="1"/>
</dbReference>
<evidence type="ECO:0000313" key="2">
    <source>
        <dbReference type="Proteomes" id="UP000217250"/>
    </source>
</evidence>
<dbReference type="Proteomes" id="UP000217250">
    <property type="component" value="Chromosome"/>
</dbReference>
<protein>
    <recommendedName>
        <fullName evidence="3">DUF4303 domain-containing protein</fullName>
    </recommendedName>
</protein>
<dbReference type="EMBL" id="CP022386">
    <property type="protein sequence ID" value="ATA87386.1"/>
    <property type="molecule type" value="Genomic_DNA"/>
</dbReference>
<proteinExistence type="predicted"/>
<dbReference type="GeneID" id="84808805"/>